<organism evidence="2 3">
    <name type="scientific">Rubellicoccus peritrichatus</name>
    <dbReference type="NCBI Taxonomy" id="3080537"/>
    <lineage>
        <taxon>Bacteria</taxon>
        <taxon>Pseudomonadati</taxon>
        <taxon>Verrucomicrobiota</taxon>
        <taxon>Opitutia</taxon>
        <taxon>Puniceicoccales</taxon>
        <taxon>Cerasicoccaceae</taxon>
        <taxon>Rubellicoccus</taxon>
    </lineage>
</organism>
<keyword evidence="1" id="KW-0732">Signal</keyword>
<dbReference type="Proteomes" id="UP001304300">
    <property type="component" value="Chromosome"/>
</dbReference>
<sequence length="252" mass="27252">MKNNTKLSRTICSLILISTACSPLFGGAVSVGDYDLISNSSNLISVRSNHSTSNVLKLEDSTTPPNNNLGSIEAHSNGTQFGLKSYTGSWLLRSDYGTDVQFSVGSTVEMKLTPTGLNITDRQILFGNTSAKLNTDASAGLRYYSNNSNDTKLELSDKEGTRYGSLWGQSNGNFFGLRDADNNWSIFSSKDAYIQFRIDNSIKMHVDSEGEVGIGTTNPQHKLEVAGTGKFDGELTIPPGGDLFMGSYIETN</sequence>
<evidence type="ECO:0000256" key="1">
    <source>
        <dbReference type="SAM" id="SignalP"/>
    </source>
</evidence>
<accession>A0AAQ3QTN0</accession>
<reference evidence="2 3" key="1">
    <citation type="submission" date="2023-10" db="EMBL/GenBank/DDBJ databases">
        <title>Rubellicoccus peritrichatus gen. nov., sp. nov., isolated from an algae of coral reef tank.</title>
        <authorList>
            <person name="Luo J."/>
        </authorList>
    </citation>
    <scope>NUCLEOTIDE SEQUENCE [LARGE SCALE GENOMIC DNA]</scope>
    <source>
        <strain evidence="2 3">CR14</strain>
    </source>
</reference>
<feature type="chain" id="PRO_5043048008" evidence="1">
    <location>
        <begin position="23"/>
        <end position="252"/>
    </location>
</feature>
<dbReference type="PROSITE" id="PS51257">
    <property type="entry name" value="PROKAR_LIPOPROTEIN"/>
    <property type="match status" value="1"/>
</dbReference>
<dbReference type="KEGG" id="puo:RZN69_00295"/>
<dbReference type="AlphaFoldDB" id="A0AAQ3QTN0"/>
<evidence type="ECO:0000313" key="3">
    <source>
        <dbReference type="Proteomes" id="UP001304300"/>
    </source>
</evidence>
<evidence type="ECO:0000313" key="2">
    <source>
        <dbReference type="EMBL" id="WOO41506.1"/>
    </source>
</evidence>
<protein>
    <submittedName>
        <fullName evidence="2">Uncharacterized protein</fullName>
    </submittedName>
</protein>
<feature type="signal peptide" evidence="1">
    <location>
        <begin position="1"/>
        <end position="22"/>
    </location>
</feature>
<dbReference type="EMBL" id="CP136920">
    <property type="protein sequence ID" value="WOO41506.1"/>
    <property type="molecule type" value="Genomic_DNA"/>
</dbReference>
<proteinExistence type="predicted"/>
<name>A0AAQ3QTN0_9BACT</name>
<dbReference type="RefSeq" id="WP_317833990.1">
    <property type="nucleotide sequence ID" value="NZ_CP136920.1"/>
</dbReference>
<keyword evidence="3" id="KW-1185">Reference proteome</keyword>
<gene>
    <name evidence="2" type="ORF">RZN69_00295</name>
</gene>